<dbReference type="NCBIfam" id="TIGR02174">
    <property type="entry name" value="CXXU_selWTH"/>
    <property type="match status" value="1"/>
</dbReference>
<organism evidence="2 3">
    <name type="scientific">Belliella filtrata</name>
    <dbReference type="NCBI Taxonomy" id="2923435"/>
    <lineage>
        <taxon>Bacteria</taxon>
        <taxon>Pseudomonadati</taxon>
        <taxon>Bacteroidota</taxon>
        <taxon>Cytophagia</taxon>
        <taxon>Cytophagales</taxon>
        <taxon>Cyclobacteriaceae</taxon>
        <taxon>Belliella</taxon>
    </lineage>
</organism>
<keyword evidence="1" id="KW-0676">Redox-active center</keyword>
<dbReference type="Gene3D" id="3.40.30.10">
    <property type="entry name" value="Glutaredoxin"/>
    <property type="match status" value="1"/>
</dbReference>
<gene>
    <name evidence="2" type="ORF">MM239_15280</name>
</gene>
<dbReference type="Pfam" id="PF10262">
    <property type="entry name" value="Rdx"/>
    <property type="match status" value="1"/>
</dbReference>
<dbReference type="RefSeq" id="WP_241349131.1">
    <property type="nucleotide sequence ID" value="NZ_JAKZGP010000046.1"/>
</dbReference>
<sequence length="109" mass="12608">MQSEKPTQPLGSFPDENFNQVEIHYCTQCRWMLRSVWMAQELLTTFEGNISAMTLRPGTGGIFEIYVNGTCLWSRKKMERFPEITELKQLVRDILAPNKSLGHADKKDK</sequence>
<keyword evidence="3" id="KW-1185">Reference proteome</keyword>
<reference evidence="2" key="1">
    <citation type="submission" date="2022-03" db="EMBL/GenBank/DDBJ databases">
        <title>De novo assembled genomes of Belliella spp. (Cyclobacteriaceae) strains.</title>
        <authorList>
            <person name="Szabo A."/>
            <person name="Korponai K."/>
            <person name="Felfoldi T."/>
        </authorList>
    </citation>
    <scope>NUCLEOTIDE SEQUENCE</scope>
    <source>
        <strain evidence="2">DSM 111904</strain>
    </source>
</reference>
<protein>
    <submittedName>
        <fullName evidence="2">SelT/SelW/SelH family protein</fullName>
    </submittedName>
</protein>
<evidence type="ECO:0000256" key="1">
    <source>
        <dbReference type="ARBA" id="ARBA00023284"/>
    </source>
</evidence>
<dbReference type="InterPro" id="IPR011893">
    <property type="entry name" value="Selenoprotein_Rdx-typ"/>
</dbReference>
<name>A0ABS9V3H6_9BACT</name>
<dbReference type="EMBL" id="JAKZGP010000046">
    <property type="protein sequence ID" value="MCH7410769.1"/>
    <property type="molecule type" value="Genomic_DNA"/>
</dbReference>
<comment type="caution">
    <text evidence="2">The sequence shown here is derived from an EMBL/GenBank/DDBJ whole genome shotgun (WGS) entry which is preliminary data.</text>
</comment>
<evidence type="ECO:0000313" key="2">
    <source>
        <dbReference type="EMBL" id="MCH7410769.1"/>
    </source>
</evidence>
<dbReference type="PANTHER" id="PTHR36417:SF2">
    <property type="entry name" value="SELENOPROTEIN DOMAIN PROTEIN (AFU_ORTHOLOGUE AFUA_1G05220)"/>
    <property type="match status" value="1"/>
</dbReference>
<dbReference type="InterPro" id="IPR036249">
    <property type="entry name" value="Thioredoxin-like_sf"/>
</dbReference>
<dbReference type="Proteomes" id="UP001165489">
    <property type="component" value="Unassembled WGS sequence"/>
</dbReference>
<evidence type="ECO:0000313" key="3">
    <source>
        <dbReference type="Proteomes" id="UP001165489"/>
    </source>
</evidence>
<dbReference type="SUPFAM" id="SSF52833">
    <property type="entry name" value="Thioredoxin-like"/>
    <property type="match status" value="1"/>
</dbReference>
<dbReference type="PANTHER" id="PTHR36417">
    <property type="entry name" value="SELENOPROTEIN DOMAIN PROTEIN (AFU_ORTHOLOGUE AFUA_1G05220)"/>
    <property type="match status" value="1"/>
</dbReference>
<accession>A0ABS9V3H6</accession>
<proteinExistence type="predicted"/>